<evidence type="ECO:0000256" key="6">
    <source>
        <dbReference type="HAMAP-Rule" id="MF_01915"/>
    </source>
</evidence>
<keyword evidence="1 6" id="KW-1003">Cell membrane</keyword>
<dbReference type="EMBL" id="SHLY01000004">
    <property type="protein sequence ID" value="TAA45169.1"/>
    <property type="molecule type" value="Genomic_DNA"/>
</dbReference>
<protein>
    <recommendedName>
        <fullName evidence="6 7">Lipopolysaccharide export system protein LptC</fullName>
    </recommendedName>
</protein>
<comment type="function">
    <text evidence="7">Required for the translocation of lipopolysaccharide (LPS) from the inner membrane to the outer membrane.</text>
</comment>
<comment type="caution">
    <text evidence="8">The sequence shown here is derived from an EMBL/GenBank/DDBJ whole genome shotgun (WGS) entry which is preliminary data.</text>
</comment>
<evidence type="ECO:0000256" key="2">
    <source>
        <dbReference type="ARBA" id="ARBA00022519"/>
    </source>
</evidence>
<organism evidence="8 9">
    <name type="scientific">Corallincola spongiicola</name>
    <dbReference type="NCBI Taxonomy" id="2520508"/>
    <lineage>
        <taxon>Bacteria</taxon>
        <taxon>Pseudomonadati</taxon>
        <taxon>Pseudomonadota</taxon>
        <taxon>Gammaproteobacteria</taxon>
        <taxon>Alteromonadales</taxon>
        <taxon>Psychromonadaceae</taxon>
        <taxon>Corallincola</taxon>
    </lineage>
</organism>
<keyword evidence="4 6" id="KW-1133">Transmembrane helix</keyword>
<comment type="function">
    <text evidence="6">Involved in the assembly of lipopolysaccharide (LPS). Required for the translocation of LPS from the inner membrane to the outer membrane. Facilitates the transfer of LPS from the inner membrane to the periplasmic protein LptA. Could be a docking site for LptA.</text>
</comment>
<reference evidence="9" key="1">
    <citation type="submission" date="2019-02" db="EMBL/GenBank/DDBJ databases">
        <title>Draft genome sequence of Muricauda sp. 176CP4-71.</title>
        <authorList>
            <person name="Park J.-S."/>
        </authorList>
    </citation>
    <scope>NUCLEOTIDE SEQUENCE [LARGE SCALE GENOMIC DNA]</scope>
    <source>
        <strain evidence="9">176GS2-150</strain>
    </source>
</reference>
<keyword evidence="3 6" id="KW-0812">Transmembrane</keyword>
<dbReference type="NCBIfam" id="TIGR04409">
    <property type="entry name" value="LptC_YrbK"/>
    <property type="match status" value="1"/>
</dbReference>
<comment type="subunit">
    <text evidence="6">Component of the lipopolysaccharide transport and assembly complex. Interacts with LptA and the LptBFG transporter complex.</text>
</comment>
<keyword evidence="2 6" id="KW-0997">Cell inner membrane</keyword>
<evidence type="ECO:0000313" key="8">
    <source>
        <dbReference type="EMBL" id="TAA45169.1"/>
    </source>
</evidence>
<evidence type="ECO:0000256" key="5">
    <source>
        <dbReference type="ARBA" id="ARBA00023136"/>
    </source>
</evidence>
<dbReference type="InterPro" id="IPR010664">
    <property type="entry name" value="LipoPS_assembly_LptC-rel"/>
</dbReference>
<sequence length="188" mass="21172">MNRVILFTVILFGAAIGLYYYQSLLKSEIDINANNQGQQRPDYTAKTLRSRIYNQEGQLENQIWASNMKYYTGSMTLTQFDAPKLVVYPSGKRSGWTLNASHGELEQNNLLRLSEDVVITMLTAQNQTNTLLTDYVDIDLTTNDVSSDQPVTVKGPGYRLDGVGLKGNVEQEHIEVLNDVKATYEPEK</sequence>
<evidence type="ECO:0000313" key="9">
    <source>
        <dbReference type="Proteomes" id="UP000292544"/>
    </source>
</evidence>
<comment type="similarity">
    <text evidence="6 7">Belongs to the LptC family.</text>
</comment>
<evidence type="ECO:0000256" key="1">
    <source>
        <dbReference type="ARBA" id="ARBA00022475"/>
    </source>
</evidence>
<proteinExistence type="inferred from homology"/>
<dbReference type="InterPro" id="IPR052363">
    <property type="entry name" value="LPS_export_LptC"/>
</dbReference>
<dbReference type="InterPro" id="IPR026265">
    <property type="entry name" value="LptC"/>
</dbReference>
<dbReference type="RefSeq" id="WP_130567130.1">
    <property type="nucleotide sequence ID" value="NZ_SHLY01000004.1"/>
</dbReference>
<evidence type="ECO:0000256" key="3">
    <source>
        <dbReference type="ARBA" id="ARBA00022692"/>
    </source>
</evidence>
<keyword evidence="9" id="KW-1185">Reference proteome</keyword>
<gene>
    <name evidence="6 8" type="primary">lptC</name>
    <name evidence="8" type="ORF">EXY25_13265</name>
</gene>
<dbReference type="HAMAP" id="MF_01915">
    <property type="entry name" value="LPS_assembly_LptC"/>
    <property type="match status" value="1"/>
</dbReference>
<accession>A0ABY1WNP5</accession>
<dbReference type="Gene3D" id="2.60.450.10">
    <property type="entry name" value="Lipopolysaccharide (LPS) transport protein A like domain"/>
    <property type="match status" value="1"/>
</dbReference>
<dbReference type="PANTHER" id="PTHR37481:SF1">
    <property type="entry name" value="LIPOPOLYSACCHARIDE EXPORT SYSTEM PROTEIN LPTC"/>
    <property type="match status" value="1"/>
</dbReference>
<comment type="subcellular location">
    <subcellularLocation>
        <location evidence="6">Cell inner membrane</location>
        <topology evidence="6">Single-pass membrane protein</topology>
    </subcellularLocation>
</comment>
<evidence type="ECO:0000256" key="7">
    <source>
        <dbReference type="PIRNR" id="PIRNR028513"/>
    </source>
</evidence>
<keyword evidence="5 6" id="KW-0472">Membrane</keyword>
<dbReference type="PIRSF" id="PIRSF028513">
    <property type="entry name" value="LptC"/>
    <property type="match status" value="1"/>
</dbReference>
<dbReference type="Pfam" id="PF06835">
    <property type="entry name" value="LptC"/>
    <property type="match status" value="1"/>
</dbReference>
<dbReference type="PANTHER" id="PTHR37481">
    <property type="entry name" value="LIPOPOLYSACCHARIDE EXPORT SYSTEM PROTEIN LPTC"/>
    <property type="match status" value="1"/>
</dbReference>
<dbReference type="Proteomes" id="UP000292544">
    <property type="component" value="Unassembled WGS sequence"/>
</dbReference>
<name>A0ABY1WNP5_9GAMM</name>
<evidence type="ECO:0000256" key="4">
    <source>
        <dbReference type="ARBA" id="ARBA00022989"/>
    </source>
</evidence>